<dbReference type="InterPro" id="IPR036398">
    <property type="entry name" value="CA_dom_sf"/>
</dbReference>
<dbReference type="GO" id="GO:0004089">
    <property type="term" value="F:carbonate dehydratase activity"/>
    <property type="evidence" value="ECO:0007669"/>
    <property type="project" value="UniProtKB-EC"/>
</dbReference>
<evidence type="ECO:0000256" key="2">
    <source>
        <dbReference type="ARBA" id="ARBA00012925"/>
    </source>
</evidence>
<evidence type="ECO:0000256" key="6">
    <source>
        <dbReference type="ARBA" id="ARBA00048348"/>
    </source>
</evidence>
<dbReference type="SMART" id="SM01057">
    <property type="entry name" value="Carb_anhydrase"/>
    <property type="match status" value="1"/>
</dbReference>
<evidence type="ECO:0000256" key="3">
    <source>
        <dbReference type="ARBA" id="ARBA00022723"/>
    </source>
</evidence>
<dbReference type="EnsemblMetazoa" id="LLOJ003251-RA">
    <property type="protein sequence ID" value="LLOJ003251-PA"/>
    <property type="gene ID" value="LLOJ003251"/>
</dbReference>
<keyword evidence="7" id="KW-0732">Signal</keyword>
<comment type="similarity">
    <text evidence="1">Belongs to the alpha-carbonic anhydrase family.</text>
</comment>
<reference evidence="10" key="3">
    <citation type="submission" date="2020-05" db="UniProtKB">
        <authorList>
            <consortium name="EnsemblMetazoa"/>
        </authorList>
    </citation>
    <scope>IDENTIFICATION</scope>
    <source>
        <strain evidence="10">Jacobina</strain>
    </source>
</reference>
<dbReference type="Gene3D" id="3.10.200.10">
    <property type="entry name" value="Alpha carbonic anhydrase"/>
    <property type="match status" value="1"/>
</dbReference>
<evidence type="ECO:0000256" key="4">
    <source>
        <dbReference type="ARBA" id="ARBA00022833"/>
    </source>
</evidence>
<reference evidence="9" key="2">
    <citation type="journal article" date="2020" name="BMC">
        <title>Leishmania infection induces a limited differential gene expression in the sand fly midgut.</title>
        <authorList>
            <person name="Coutinho-Abreu I.V."/>
            <person name="Serafim T.D."/>
            <person name="Meneses C."/>
            <person name="Kamhawi S."/>
            <person name="Oliveira F."/>
            <person name="Valenzuela J.G."/>
        </authorList>
    </citation>
    <scope>NUCLEOTIDE SEQUENCE</scope>
    <source>
        <strain evidence="9">Jacobina</strain>
        <tissue evidence="9">Midgut</tissue>
    </source>
</reference>
<dbReference type="PROSITE" id="PS51144">
    <property type="entry name" value="ALPHA_CA_2"/>
    <property type="match status" value="1"/>
</dbReference>
<dbReference type="Pfam" id="PF00194">
    <property type="entry name" value="Carb_anhydrase"/>
    <property type="match status" value="1"/>
</dbReference>
<dbReference type="InterPro" id="IPR001148">
    <property type="entry name" value="CA_dom"/>
</dbReference>
<dbReference type="EMBL" id="GITU01002941">
    <property type="protein sequence ID" value="MBC1171644.1"/>
    <property type="molecule type" value="Transcribed_RNA"/>
</dbReference>
<evidence type="ECO:0000313" key="11">
    <source>
        <dbReference type="Proteomes" id="UP000092461"/>
    </source>
</evidence>
<keyword evidence="5" id="KW-0456">Lyase</keyword>
<protein>
    <recommendedName>
        <fullName evidence="2">carbonic anhydrase</fullName>
        <ecNumber evidence="2">4.2.1.1</ecNumber>
    </recommendedName>
</protein>
<dbReference type="PANTHER" id="PTHR18952:SF265">
    <property type="entry name" value="CARBONIC ANHYDRASE"/>
    <property type="match status" value="1"/>
</dbReference>
<feature type="domain" description="Alpha-carbonic anhydrase" evidence="8">
    <location>
        <begin position="61"/>
        <end position="320"/>
    </location>
</feature>
<dbReference type="AlphaFoldDB" id="A0A1B0GHY4"/>
<feature type="signal peptide" evidence="7">
    <location>
        <begin position="1"/>
        <end position="20"/>
    </location>
</feature>
<dbReference type="VEuPathDB" id="VectorBase:LLONM1_002039"/>
<keyword evidence="11" id="KW-1185">Reference proteome</keyword>
<dbReference type="Proteomes" id="UP000092461">
    <property type="component" value="Unassembled WGS sequence"/>
</dbReference>
<keyword evidence="3" id="KW-0479">Metal-binding</keyword>
<dbReference type="PANTHER" id="PTHR18952">
    <property type="entry name" value="CARBONIC ANHYDRASE"/>
    <property type="match status" value="1"/>
</dbReference>
<evidence type="ECO:0000256" key="7">
    <source>
        <dbReference type="SAM" id="SignalP"/>
    </source>
</evidence>
<feature type="chain" id="PRO_5044555626" description="carbonic anhydrase" evidence="7">
    <location>
        <begin position="21"/>
        <end position="320"/>
    </location>
</feature>
<dbReference type="VEuPathDB" id="VectorBase:LLOJ003251"/>
<name>A0A1B0GHY4_LUTLO</name>
<evidence type="ECO:0000256" key="1">
    <source>
        <dbReference type="ARBA" id="ARBA00010718"/>
    </source>
</evidence>
<organism evidence="10 11">
    <name type="scientific">Lutzomyia longipalpis</name>
    <name type="common">Sand fly</name>
    <dbReference type="NCBI Taxonomy" id="7200"/>
    <lineage>
        <taxon>Eukaryota</taxon>
        <taxon>Metazoa</taxon>
        <taxon>Ecdysozoa</taxon>
        <taxon>Arthropoda</taxon>
        <taxon>Hexapoda</taxon>
        <taxon>Insecta</taxon>
        <taxon>Pterygota</taxon>
        <taxon>Neoptera</taxon>
        <taxon>Endopterygota</taxon>
        <taxon>Diptera</taxon>
        <taxon>Nematocera</taxon>
        <taxon>Psychodoidea</taxon>
        <taxon>Psychodidae</taxon>
        <taxon>Lutzomyia</taxon>
        <taxon>Lutzomyia</taxon>
    </lineage>
</organism>
<dbReference type="InterPro" id="IPR023561">
    <property type="entry name" value="Carbonic_anhydrase_a-class"/>
</dbReference>
<evidence type="ECO:0000259" key="8">
    <source>
        <dbReference type="PROSITE" id="PS51144"/>
    </source>
</evidence>
<evidence type="ECO:0000313" key="10">
    <source>
        <dbReference type="EnsemblMetazoa" id="LLOJ003251-PA"/>
    </source>
</evidence>
<keyword evidence="4" id="KW-0862">Zinc</keyword>
<dbReference type="EMBL" id="AJWK01010435">
    <property type="status" value="NOT_ANNOTATED_CDS"/>
    <property type="molecule type" value="Genomic_DNA"/>
</dbReference>
<reference evidence="11" key="1">
    <citation type="submission" date="2012-05" db="EMBL/GenBank/DDBJ databases">
        <title>Whole Genome Assembly of Lutzomyia longipalpis.</title>
        <authorList>
            <person name="Richards S."/>
            <person name="Qu C."/>
            <person name="Dillon R."/>
            <person name="Worley K."/>
            <person name="Scherer S."/>
            <person name="Batterton M."/>
            <person name="Taylor A."/>
            <person name="Hawes A."/>
            <person name="Hernandez B."/>
            <person name="Kovar C."/>
            <person name="Mandapat C."/>
            <person name="Pham C."/>
            <person name="Qu C."/>
            <person name="Jing C."/>
            <person name="Bess C."/>
            <person name="Bandaranaike D."/>
            <person name="Ngo D."/>
            <person name="Ongeri F."/>
            <person name="Arias F."/>
            <person name="Lara F."/>
            <person name="Weissenberger G."/>
            <person name="Kamau G."/>
            <person name="Han H."/>
            <person name="Shen H."/>
            <person name="Dinh H."/>
            <person name="Khalil I."/>
            <person name="Jones J."/>
            <person name="Shafer J."/>
            <person name="Jayaseelan J."/>
            <person name="Quiroz J."/>
            <person name="Blankenburg K."/>
            <person name="Nguyen L."/>
            <person name="Jackson L."/>
            <person name="Francisco L."/>
            <person name="Tang L.-Y."/>
            <person name="Pu L.-L."/>
            <person name="Perales L."/>
            <person name="Lorensuhewa L."/>
            <person name="Munidasa M."/>
            <person name="Coyle M."/>
            <person name="Taylor M."/>
            <person name="Puazo M."/>
            <person name="Firestine M."/>
            <person name="Scheel M."/>
            <person name="Javaid M."/>
            <person name="Wang M."/>
            <person name="Li M."/>
            <person name="Tabassum N."/>
            <person name="Saada N."/>
            <person name="Osuji N."/>
            <person name="Aqrawi P."/>
            <person name="Fu Q."/>
            <person name="Thornton R."/>
            <person name="Raj R."/>
            <person name="Goodspeed R."/>
            <person name="Mata R."/>
            <person name="Najjar R."/>
            <person name="Gubbala S."/>
            <person name="Lee S."/>
            <person name="Denson S."/>
            <person name="Patil S."/>
            <person name="Macmil S."/>
            <person name="Qi S."/>
            <person name="Matskevitch T."/>
            <person name="Palculict T."/>
            <person name="Mathew T."/>
            <person name="Vee V."/>
            <person name="Velamala V."/>
            <person name="Korchina V."/>
            <person name="Cai W."/>
            <person name="Liu W."/>
            <person name="Dai W."/>
            <person name="Zou X."/>
            <person name="Zhu Y."/>
            <person name="Zhang Y."/>
            <person name="Wu Y.-Q."/>
            <person name="Xin Y."/>
            <person name="Nazarath L."/>
            <person name="Kovar C."/>
            <person name="Han Y."/>
            <person name="Muzny D."/>
            <person name="Gibbs R."/>
        </authorList>
    </citation>
    <scope>NUCLEOTIDE SEQUENCE [LARGE SCALE GENOMIC DNA]</scope>
    <source>
        <strain evidence="11">Jacobina</strain>
    </source>
</reference>
<dbReference type="CDD" id="cd00326">
    <property type="entry name" value="alpha_CA"/>
    <property type="match status" value="1"/>
</dbReference>
<comment type="catalytic activity">
    <reaction evidence="6">
        <text>hydrogencarbonate + H(+) = CO2 + H2O</text>
        <dbReference type="Rhea" id="RHEA:10748"/>
        <dbReference type="ChEBI" id="CHEBI:15377"/>
        <dbReference type="ChEBI" id="CHEBI:15378"/>
        <dbReference type="ChEBI" id="CHEBI:16526"/>
        <dbReference type="ChEBI" id="CHEBI:17544"/>
        <dbReference type="EC" id="4.2.1.1"/>
    </reaction>
</comment>
<sequence>MGKLISAIFLLNAIFVIALALTEEEEYQMLVQQMATEGADVPQDVVETASLAAAEHPTEEVTYGYDENSQYPPYLWSEKWPTCKGLRQSPINLTPATCKLDYSRHPLKLNRFYTVPTTTTITNLGHTVQFSFTFGQYGPTVTRGILNKKTYLFAQAHFHFGRTDDIGSEHTIDSKSASLEQHLVFYKAEYGDVMTASEHSDGLIVVATLFQATDNVANKIYTENLGQVLQPGDSFTLNGAKGYSLLNFIETQNVKHIRYSGSLTTPPCSESVTWYISTSVRPISHADLAAFRALSGEHGEPMAGDTRPTQLTNGRVCYMR</sequence>
<proteinExistence type="inferred from homology"/>
<evidence type="ECO:0000313" key="9">
    <source>
        <dbReference type="EMBL" id="MBC1171644.1"/>
    </source>
</evidence>
<evidence type="ECO:0000256" key="5">
    <source>
        <dbReference type="ARBA" id="ARBA00023239"/>
    </source>
</evidence>
<dbReference type="GO" id="GO:0008270">
    <property type="term" value="F:zinc ion binding"/>
    <property type="evidence" value="ECO:0007669"/>
    <property type="project" value="InterPro"/>
</dbReference>
<dbReference type="EC" id="4.2.1.1" evidence="2"/>
<dbReference type="SUPFAM" id="SSF51069">
    <property type="entry name" value="Carbonic anhydrase"/>
    <property type="match status" value="1"/>
</dbReference>
<accession>A0A1B0GHY4</accession>